<keyword evidence="4 9" id="KW-0812">Transmembrane</keyword>
<keyword evidence="6 7" id="KW-0472">Membrane</keyword>
<comment type="subunit">
    <text evidence="7">Component of the phosphatidylinositol N-acetylglucosaminyltransferase (GPI-GlcNAc transferase) complex.</text>
</comment>
<comment type="subcellular location">
    <subcellularLocation>
        <location evidence="7">Endoplasmic reticulum membrane</location>
    </subcellularLocation>
    <subcellularLocation>
        <location evidence="1">Membrane</location>
        <topology evidence="1">Multi-pass membrane protein</topology>
    </subcellularLocation>
</comment>
<keyword evidence="3 7" id="KW-0337">GPI-anchor biosynthesis</keyword>
<dbReference type="STRING" id="645134.A0A0L0HMN4"/>
<gene>
    <name evidence="11" type="ORF">SPPG_02832</name>
</gene>
<dbReference type="InParanoid" id="A0A0L0HMN4"/>
<dbReference type="OrthoDB" id="690928at2759"/>
<evidence type="ECO:0000256" key="7">
    <source>
        <dbReference type="PIRNR" id="PIRNR008765"/>
    </source>
</evidence>
<protein>
    <recommendedName>
        <fullName evidence="7">Phosphatidylinositol N-acetylglucosaminyltransferase subunit GPI19</fullName>
        <ecNumber evidence="7">2.4.1.198</ecNumber>
    </recommendedName>
</protein>
<sequence length="151" mass="17146">MSSGHLPSPTSPRSPTAPSTQHRASEKREYYGFVLYLSSFVAFGTYLAWALLPDEILHALGIYYYPTRWWAIVFPVYILGLIPFTILMFTGINLRRTPPLTSFDTVTDDCANALSIPLDPNKLRKLFSEDSIPEIEDIPITLVNQVLYEEM</sequence>
<accession>A0A0L0HMN4</accession>
<evidence type="ECO:0000256" key="1">
    <source>
        <dbReference type="ARBA" id="ARBA00004141"/>
    </source>
</evidence>
<dbReference type="GeneID" id="27686391"/>
<feature type="domain" description="PIG-P" evidence="10">
    <location>
        <begin position="27"/>
        <end position="148"/>
    </location>
</feature>
<dbReference type="VEuPathDB" id="FungiDB:SPPG_02832"/>
<evidence type="ECO:0000313" key="12">
    <source>
        <dbReference type="Proteomes" id="UP000053201"/>
    </source>
</evidence>
<dbReference type="AlphaFoldDB" id="A0A0L0HMN4"/>
<dbReference type="InterPro" id="IPR016542">
    <property type="entry name" value="PIG-P_GPI19"/>
</dbReference>
<dbReference type="RefSeq" id="XP_016610401.1">
    <property type="nucleotide sequence ID" value="XM_016751119.1"/>
</dbReference>
<keyword evidence="7" id="KW-0808">Transferase</keyword>
<dbReference type="PIRSF" id="PIRSF008765">
    <property type="entry name" value="PIG-P_GPI19"/>
    <property type="match status" value="1"/>
</dbReference>
<dbReference type="InterPro" id="IPR013717">
    <property type="entry name" value="PIG-P"/>
</dbReference>
<dbReference type="EMBL" id="KQ257453">
    <property type="protein sequence ID" value="KND02362.1"/>
    <property type="molecule type" value="Genomic_DNA"/>
</dbReference>
<dbReference type="Proteomes" id="UP000053201">
    <property type="component" value="Unassembled WGS sequence"/>
</dbReference>
<organism evidence="11 12">
    <name type="scientific">Spizellomyces punctatus (strain DAOM BR117)</name>
    <dbReference type="NCBI Taxonomy" id="645134"/>
    <lineage>
        <taxon>Eukaryota</taxon>
        <taxon>Fungi</taxon>
        <taxon>Fungi incertae sedis</taxon>
        <taxon>Chytridiomycota</taxon>
        <taxon>Chytridiomycota incertae sedis</taxon>
        <taxon>Chytridiomycetes</taxon>
        <taxon>Spizellomycetales</taxon>
        <taxon>Spizellomycetaceae</taxon>
        <taxon>Spizellomyces</taxon>
    </lineage>
</organism>
<dbReference type="Pfam" id="PF08510">
    <property type="entry name" value="PIG-P"/>
    <property type="match status" value="1"/>
</dbReference>
<dbReference type="eggNOG" id="KOG2257">
    <property type="taxonomic scope" value="Eukaryota"/>
</dbReference>
<dbReference type="GO" id="GO:0005789">
    <property type="term" value="C:endoplasmic reticulum membrane"/>
    <property type="evidence" value="ECO:0007669"/>
    <property type="project" value="UniProtKB-SubCell"/>
</dbReference>
<evidence type="ECO:0000256" key="3">
    <source>
        <dbReference type="ARBA" id="ARBA00022502"/>
    </source>
</evidence>
<comment type="similarity">
    <text evidence="7">Belongs to the GPI19 family.</text>
</comment>
<dbReference type="PANTHER" id="PTHR46346">
    <property type="entry name" value="PHOSPHATIDYLINOSITOL N-ACETYLGLUCOSAMINYLTRANSFERASE SUBUNIT P"/>
    <property type="match status" value="1"/>
</dbReference>
<dbReference type="UniPathway" id="UPA00196"/>
<keyword evidence="12" id="KW-1185">Reference proteome</keyword>
<reference evidence="11 12" key="1">
    <citation type="submission" date="2009-08" db="EMBL/GenBank/DDBJ databases">
        <title>The Genome Sequence of Spizellomyces punctatus strain DAOM BR117.</title>
        <authorList>
            <consortium name="The Broad Institute Genome Sequencing Platform"/>
            <person name="Russ C."/>
            <person name="Cuomo C."/>
            <person name="Shea T."/>
            <person name="Young S.K."/>
            <person name="Zeng Q."/>
            <person name="Koehrsen M."/>
            <person name="Haas B."/>
            <person name="Borodovsky M."/>
            <person name="Guigo R."/>
            <person name="Alvarado L."/>
            <person name="Berlin A."/>
            <person name="Bochicchio J."/>
            <person name="Borenstein D."/>
            <person name="Chapman S."/>
            <person name="Chen Z."/>
            <person name="Engels R."/>
            <person name="Freedman E."/>
            <person name="Gellesch M."/>
            <person name="Goldberg J."/>
            <person name="Griggs A."/>
            <person name="Gujja S."/>
            <person name="Heiman D."/>
            <person name="Hepburn T."/>
            <person name="Howarth C."/>
            <person name="Jen D."/>
            <person name="Larson L."/>
            <person name="Lewis B."/>
            <person name="Mehta T."/>
            <person name="Park D."/>
            <person name="Pearson M."/>
            <person name="Roberts A."/>
            <person name="Saif S."/>
            <person name="Shenoy N."/>
            <person name="Sisk P."/>
            <person name="Stolte C."/>
            <person name="Sykes S."/>
            <person name="Thomson T."/>
            <person name="Walk T."/>
            <person name="White J."/>
            <person name="Yandava C."/>
            <person name="Burger G."/>
            <person name="Gray M.W."/>
            <person name="Holland P.W.H."/>
            <person name="King N."/>
            <person name="Lang F.B.F."/>
            <person name="Roger A.J."/>
            <person name="Ruiz-Trillo I."/>
            <person name="Lander E."/>
            <person name="Nusbaum C."/>
        </authorList>
    </citation>
    <scope>NUCLEOTIDE SEQUENCE [LARGE SCALE GENOMIC DNA]</scope>
    <source>
        <strain evidence="11 12">DAOM BR117</strain>
    </source>
</reference>
<evidence type="ECO:0000256" key="9">
    <source>
        <dbReference type="SAM" id="Phobius"/>
    </source>
</evidence>
<name>A0A0L0HMN4_SPIPD</name>
<evidence type="ECO:0000256" key="6">
    <source>
        <dbReference type="ARBA" id="ARBA00023136"/>
    </source>
</evidence>
<evidence type="ECO:0000256" key="8">
    <source>
        <dbReference type="SAM" id="MobiDB-lite"/>
    </source>
</evidence>
<dbReference type="GO" id="GO:0017176">
    <property type="term" value="F:phosphatidylinositol N-acetylglucosaminyltransferase activity"/>
    <property type="evidence" value="ECO:0007669"/>
    <property type="project" value="UniProtKB-UniRule"/>
</dbReference>
<evidence type="ECO:0000256" key="5">
    <source>
        <dbReference type="ARBA" id="ARBA00022989"/>
    </source>
</evidence>
<dbReference type="InterPro" id="IPR052263">
    <property type="entry name" value="GPI_Anchor_Biosynth"/>
</dbReference>
<comment type="function">
    <text evidence="7">Part of the complex catalyzing the transfer of N-acetylglucosamine from UDP-N-acetylglucosamine to phosphatidylinositol, the first step of GPI biosynthesis.</text>
</comment>
<dbReference type="OMA" id="LYVLWAY"/>
<evidence type="ECO:0000313" key="11">
    <source>
        <dbReference type="EMBL" id="KND02362.1"/>
    </source>
</evidence>
<feature type="transmembrane region" description="Helical" evidence="9">
    <location>
        <begin position="30"/>
        <end position="49"/>
    </location>
</feature>
<dbReference type="PANTHER" id="PTHR46346:SF1">
    <property type="entry name" value="PHOSPHATIDYLINOSITOL N-ACETYLGLUCOSAMINYLTRANSFERASE SUBUNIT P"/>
    <property type="match status" value="1"/>
</dbReference>
<keyword evidence="7" id="KW-0256">Endoplasmic reticulum</keyword>
<dbReference type="GO" id="GO:0006506">
    <property type="term" value="P:GPI anchor biosynthetic process"/>
    <property type="evidence" value="ECO:0007669"/>
    <property type="project" value="UniProtKB-UniPathway"/>
</dbReference>
<feature type="region of interest" description="Disordered" evidence="8">
    <location>
        <begin position="1"/>
        <end position="23"/>
    </location>
</feature>
<keyword evidence="5 9" id="KW-1133">Transmembrane helix</keyword>
<evidence type="ECO:0000256" key="2">
    <source>
        <dbReference type="ARBA" id="ARBA00004687"/>
    </source>
</evidence>
<evidence type="ECO:0000259" key="10">
    <source>
        <dbReference type="Pfam" id="PF08510"/>
    </source>
</evidence>
<dbReference type="EC" id="2.4.1.198" evidence="7"/>
<feature type="compositionally biased region" description="Low complexity" evidence="8">
    <location>
        <begin position="7"/>
        <end position="20"/>
    </location>
</feature>
<proteinExistence type="inferred from homology"/>
<evidence type="ECO:0000256" key="4">
    <source>
        <dbReference type="ARBA" id="ARBA00022692"/>
    </source>
</evidence>
<comment type="pathway">
    <text evidence="2 7">Glycolipid biosynthesis; glycosylphosphatidylinositol-anchor biosynthesis.</text>
</comment>
<feature type="transmembrane region" description="Helical" evidence="9">
    <location>
        <begin position="69"/>
        <end position="89"/>
    </location>
</feature>
<comment type="catalytic activity">
    <reaction evidence="7">
        <text>a 1,2-diacyl-sn-glycero-3-phospho-(1D-myo-inositol) + UDP-N-acetyl-alpha-D-glucosamine = a 6-(N-acetyl-alpha-D-glucosaminyl)-1-(1,2-diacyl-sn-glycero-3-phospho)-1D-myo-inositol + UDP + H(+)</text>
        <dbReference type="Rhea" id="RHEA:14789"/>
        <dbReference type="ChEBI" id="CHEBI:15378"/>
        <dbReference type="ChEBI" id="CHEBI:57265"/>
        <dbReference type="ChEBI" id="CHEBI:57705"/>
        <dbReference type="ChEBI" id="CHEBI:57880"/>
        <dbReference type="ChEBI" id="CHEBI:58223"/>
        <dbReference type="EC" id="2.4.1.198"/>
    </reaction>
</comment>